<comment type="caution">
    <text evidence="2">The sequence shown here is derived from an EMBL/GenBank/DDBJ whole genome shotgun (WGS) entry which is preliminary data.</text>
</comment>
<name>A0ABD2CQV0_VESMC</name>
<gene>
    <name evidence="2" type="ORF">V1477_004180</name>
</gene>
<dbReference type="AlphaFoldDB" id="A0ABD2CQV0"/>
<dbReference type="EMBL" id="JAYRBN010000035">
    <property type="protein sequence ID" value="KAL2747488.1"/>
    <property type="molecule type" value="Genomic_DNA"/>
</dbReference>
<feature type="region of interest" description="Disordered" evidence="1">
    <location>
        <begin position="1"/>
        <end position="63"/>
    </location>
</feature>
<feature type="compositionally biased region" description="Basic and acidic residues" evidence="1">
    <location>
        <begin position="1"/>
        <end position="49"/>
    </location>
</feature>
<evidence type="ECO:0000256" key="1">
    <source>
        <dbReference type="SAM" id="MobiDB-lite"/>
    </source>
</evidence>
<protein>
    <submittedName>
        <fullName evidence="2">Uncharacterized protein</fullName>
    </submittedName>
</protein>
<reference evidence="2 3" key="1">
    <citation type="journal article" date="2024" name="Ann. Entomol. Soc. Am.">
        <title>Genomic analyses of the southern and eastern yellowjacket wasps (Hymenoptera: Vespidae) reveal evolutionary signatures of social life.</title>
        <authorList>
            <person name="Catto M.A."/>
            <person name="Caine P.B."/>
            <person name="Orr S.E."/>
            <person name="Hunt B.G."/>
            <person name="Goodisman M.A.D."/>
        </authorList>
    </citation>
    <scope>NUCLEOTIDE SEQUENCE [LARGE SCALE GENOMIC DNA]</scope>
    <source>
        <strain evidence="2">232</strain>
        <tissue evidence="2">Head and thorax</tissue>
    </source>
</reference>
<keyword evidence="3" id="KW-1185">Reference proteome</keyword>
<dbReference type="Proteomes" id="UP001607303">
    <property type="component" value="Unassembled WGS sequence"/>
</dbReference>
<accession>A0ABD2CQV0</accession>
<evidence type="ECO:0000313" key="2">
    <source>
        <dbReference type="EMBL" id="KAL2747488.1"/>
    </source>
</evidence>
<evidence type="ECO:0000313" key="3">
    <source>
        <dbReference type="Proteomes" id="UP001607303"/>
    </source>
</evidence>
<sequence>MKSALREEKRREVKRREEKRREEKRREEKRREEKRREEKRREEKKREETTTTMTTMTERERASERSFCEFNYSTSSLFMVTQSVRLRLSQVFQTIERVEGGPEKAMHFQETRLQSKVEDPWRRFCSVKSLEVINIENPLWSALRNNESRLFESQKTMIVDIDELTIVRAKWKSFALNIFLKRGSMANKRWKIMGKRVYTLLVKSSTHEIGFRRDSRLIQKIVERRREIEDGDDMDMEYGAATSATSAILVTKASHRHRLLLKLLNTNDISNSPSDTLRITGIHLVYSHDPCKSTVKYTYIRYNLPNLTCAQSNKLNVKCANRQTEDRKGDKGFIVGFMVELLRIA</sequence>
<proteinExistence type="predicted"/>
<organism evidence="2 3">
    <name type="scientific">Vespula maculifrons</name>
    <name type="common">Eastern yellow jacket</name>
    <name type="synonym">Wasp</name>
    <dbReference type="NCBI Taxonomy" id="7453"/>
    <lineage>
        <taxon>Eukaryota</taxon>
        <taxon>Metazoa</taxon>
        <taxon>Ecdysozoa</taxon>
        <taxon>Arthropoda</taxon>
        <taxon>Hexapoda</taxon>
        <taxon>Insecta</taxon>
        <taxon>Pterygota</taxon>
        <taxon>Neoptera</taxon>
        <taxon>Endopterygota</taxon>
        <taxon>Hymenoptera</taxon>
        <taxon>Apocrita</taxon>
        <taxon>Aculeata</taxon>
        <taxon>Vespoidea</taxon>
        <taxon>Vespidae</taxon>
        <taxon>Vespinae</taxon>
        <taxon>Vespula</taxon>
    </lineage>
</organism>